<feature type="region of interest" description="Disordered" evidence="1">
    <location>
        <begin position="193"/>
        <end position="233"/>
    </location>
</feature>
<gene>
    <name evidence="3" type="ORF">R9X50_00654200</name>
</gene>
<dbReference type="Gene3D" id="3.10.20.90">
    <property type="entry name" value="Phosphatidylinositol 3-kinase Catalytic Subunit, Chain A, domain 1"/>
    <property type="match status" value="1"/>
</dbReference>
<evidence type="ECO:0000313" key="3">
    <source>
        <dbReference type="EMBL" id="WPH03659.1"/>
    </source>
</evidence>
<feature type="compositionally biased region" description="Basic and acidic residues" evidence="1">
    <location>
        <begin position="37"/>
        <end position="67"/>
    </location>
</feature>
<name>A0AAQ3R9Z8_9PEZI</name>
<feature type="domain" description="Rad60/SUMO-like" evidence="2">
    <location>
        <begin position="370"/>
        <end position="441"/>
    </location>
</feature>
<proteinExistence type="predicted"/>
<dbReference type="EMBL" id="CP138590">
    <property type="protein sequence ID" value="WPH03659.1"/>
    <property type="molecule type" value="Genomic_DNA"/>
</dbReference>
<evidence type="ECO:0000259" key="2">
    <source>
        <dbReference type="Pfam" id="PF11976"/>
    </source>
</evidence>
<feature type="compositionally biased region" description="Basic and acidic residues" evidence="1">
    <location>
        <begin position="193"/>
        <end position="229"/>
    </location>
</feature>
<accession>A0AAQ3R9Z8</accession>
<keyword evidence="4" id="KW-1185">Reference proteome</keyword>
<organism evidence="3 4">
    <name type="scientific">Acrodontium crateriforme</name>
    <dbReference type="NCBI Taxonomy" id="150365"/>
    <lineage>
        <taxon>Eukaryota</taxon>
        <taxon>Fungi</taxon>
        <taxon>Dikarya</taxon>
        <taxon>Ascomycota</taxon>
        <taxon>Pezizomycotina</taxon>
        <taxon>Dothideomycetes</taxon>
        <taxon>Dothideomycetidae</taxon>
        <taxon>Mycosphaerellales</taxon>
        <taxon>Teratosphaeriaceae</taxon>
        <taxon>Acrodontium</taxon>
    </lineage>
</organism>
<protein>
    <recommendedName>
        <fullName evidence="2">Rad60/SUMO-like domain-containing protein</fullName>
    </recommendedName>
</protein>
<feature type="region of interest" description="Disordered" evidence="1">
    <location>
        <begin position="131"/>
        <end position="156"/>
    </location>
</feature>
<evidence type="ECO:0000256" key="1">
    <source>
        <dbReference type="SAM" id="MobiDB-lite"/>
    </source>
</evidence>
<sequence>MSLFKRPAWAKAASSGETKSEDNIFSHSHSYQDIVDEDQRRKKEKAEKARSKDKQRSSDKQDVKANVDDGEGSAQKRRRITLEEGNDLLSEMGLSHASSELGNGAVTDDDNDDWLEEIPIRQTPKIKKRTFVGRREYSKRSSERQPSAVEIRNDSDSGDEIKFVASIPTNIFPVEEESDDEFAELARQARQRQLELDAKKQKSETPHGAFNERESKEGSNTEDRSENDPPIKLFLSSRIPNTTPLIVYRKLSQRLKDVRDAWCKRQGFSEDFANGVFLIHRMHRIYNVTSCKSLGLEIDVHGNLTMKGAEGKTGLDQIHIEAVTEEIYDQLKAEKARDELKRQGLIEPDIEEQEVETKALPESIPQEPIIKILLKAKNRDDFKLKVKPTTLFSKIMAASKSHFGVAHDKNVFLEFDGERLNPDADVQSTDIDDMDCIDVHIV</sequence>
<reference evidence="3 4" key="1">
    <citation type="submission" date="2023-11" db="EMBL/GenBank/DDBJ databases">
        <title>An acidophilic fungus is an integral part of prey digestion in a carnivorous sundew plant.</title>
        <authorList>
            <person name="Tsai I.J."/>
        </authorList>
    </citation>
    <scope>NUCLEOTIDE SEQUENCE [LARGE SCALE GENOMIC DNA]</scope>
    <source>
        <strain evidence="3">169a</strain>
    </source>
</reference>
<feature type="region of interest" description="Disordered" evidence="1">
    <location>
        <begin position="1"/>
        <end position="119"/>
    </location>
</feature>
<dbReference type="SUPFAM" id="SSF54236">
    <property type="entry name" value="Ubiquitin-like"/>
    <property type="match status" value="1"/>
</dbReference>
<dbReference type="AlphaFoldDB" id="A0AAQ3R9Z8"/>
<dbReference type="InterPro" id="IPR022617">
    <property type="entry name" value="Rad60/SUMO-like_dom"/>
</dbReference>
<dbReference type="Proteomes" id="UP001303373">
    <property type="component" value="Chromosome 11"/>
</dbReference>
<evidence type="ECO:0000313" key="4">
    <source>
        <dbReference type="Proteomes" id="UP001303373"/>
    </source>
</evidence>
<feature type="compositionally biased region" description="Acidic residues" evidence="1">
    <location>
        <begin position="107"/>
        <end position="116"/>
    </location>
</feature>
<dbReference type="Pfam" id="PF11976">
    <property type="entry name" value="Rad60-SLD"/>
    <property type="match status" value="1"/>
</dbReference>
<feature type="compositionally biased region" description="Basic and acidic residues" evidence="1">
    <location>
        <begin position="133"/>
        <end position="143"/>
    </location>
</feature>
<dbReference type="InterPro" id="IPR029071">
    <property type="entry name" value="Ubiquitin-like_domsf"/>
</dbReference>